<organism evidence="1 2">
    <name type="scientific">Araneus ventricosus</name>
    <name type="common">Orbweaver spider</name>
    <name type="synonym">Epeira ventricosa</name>
    <dbReference type="NCBI Taxonomy" id="182803"/>
    <lineage>
        <taxon>Eukaryota</taxon>
        <taxon>Metazoa</taxon>
        <taxon>Ecdysozoa</taxon>
        <taxon>Arthropoda</taxon>
        <taxon>Chelicerata</taxon>
        <taxon>Arachnida</taxon>
        <taxon>Araneae</taxon>
        <taxon>Araneomorphae</taxon>
        <taxon>Entelegynae</taxon>
        <taxon>Araneoidea</taxon>
        <taxon>Araneidae</taxon>
        <taxon>Araneus</taxon>
    </lineage>
</organism>
<evidence type="ECO:0000313" key="1">
    <source>
        <dbReference type="EMBL" id="GBN43663.1"/>
    </source>
</evidence>
<accession>A0A4Y2NXN1</accession>
<comment type="caution">
    <text evidence="1">The sequence shown here is derived from an EMBL/GenBank/DDBJ whole genome shotgun (WGS) entry which is preliminary data.</text>
</comment>
<gene>
    <name evidence="1" type="ORF">AVEN_262640_1</name>
</gene>
<name>A0A4Y2NXN1_ARAVE</name>
<sequence>MLDRRNMQQEIYPRPLLKNTQRGEDGYPLYRRRSPVDGGFTAEINGIEMDNRWVVPYSPVLSRTFLAHINVEFCNSVKSIKYICKYINKGSDQAALTVENELDEVTRYETGRYISSSEAVWLTSRFPIQERFPPVMHLAVHLENGQRVYFSEENVIERVNKSYKNYTHGIL</sequence>
<dbReference type="EMBL" id="BGPR01009998">
    <property type="protein sequence ID" value="GBN43663.1"/>
    <property type="molecule type" value="Genomic_DNA"/>
</dbReference>
<dbReference type="Proteomes" id="UP000499080">
    <property type="component" value="Unassembled WGS sequence"/>
</dbReference>
<dbReference type="PANTHER" id="PTHR10492:SF57">
    <property type="entry name" value="ATP-DEPENDENT DNA HELICASE"/>
    <property type="match status" value="1"/>
</dbReference>
<protein>
    <submittedName>
        <fullName evidence="1">Uncharacterized protein</fullName>
    </submittedName>
</protein>
<dbReference type="PANTHER" id="PTHR10492">
    <property type="match status" value="1"/>
</dbReference>
<keyword evidence="2" id="KW-1185">Reference proteome</keyword>
<proteinExistence type="predicted"/>
<dbReference type="OrthoDB" id="1728974at2759"/>
<evidence type="ECO:0000313" key="2">
    <source>
        <dbReference type="Proteomes" id="UP000499080"/>
    </source>
</evidence>
<dbReference type="AlphaFoldDB" id="A0A4Y2NXN1"/>
<reference evidence="1 2" key="1">
    <citation type="journal article" date="2019" name="Sci. Rep.">
        <title>Orb-weaving spider Araneus ventricosus genome elucidates the spidroin gene catalogue.</title>
        <authorList>
            <person name="Kono N."/>
            <person name="Nakamura H."/>
            <person name="Ohtoshi R."/>
            <person name="Moran D.A.P."/>
            <person name="Shinohara A."/>
            <person name="Yoshida Y."/>
            <person name="Fujiwara M."/>
            <person name="Mori M."/>
            <person name="Tomita M."/>
            <person name="Arakawa K."/>
        </authorList>
    </citation>
    <scope>NUCLEOTIDE SEQUENCE [LARGE SCALE GENOMIC DNA]</scope>
</reference>